<dbReference type="AlphaFoldDB" id="A0A5B1CKK6"/>
<dbReference type="Gene3D" id="3.90.1570.10">
    <property type="entry name" value="tt1808, chain A"/>
    <property type="match status" value="1"/>
</dbReference>
<dbReference type="Proteomes" id="UP000322699">
    <property type="component" value="Unassembled WGS sequence"/>
</dbReference>
<dbReference type="Pfam" id="PF05685">
    <property type="entry name" value="Uma2"/>
    <property type="match status" value="1"/>
</dbReference>
<gene>
    <name evidence="2" type="ORF">LF1_26090</name>
</gene>
<dbReference type="PANTHER" id="PTHR35400:SF3">
    <property type="entry name" value="SLL1072 PROTEIN"/>
    <property type="match status" value="1"/>
</dbReference>
<accession>A0A5B1CKK6</accession>
<protein>
    <recommendedName>
        <fullName evidence="1">Putative restriction endonuclease domain-containing protein</fullName>
    </recommendedName>
</protein>
<dbReference type="RefSeq" id="WP_068258986.1">
    <property type="nucleotide sequence ID" value="NZ_LWSK01000008.1"/>
</dbReference>
<dbReference type="PANTHER" id="PTHR35400">
    <property type="entry name" value="SLR1083 PROTEIN"/>
    <property type="match status" value="1"/>
</dbReference>
<evidence type="ECO:0000259" key="1">
    <source>
        <dbReference type="Pfam" id="PF05685"/>
    </source>
</evidence>
<proteinExistence type="predicted"/>
<feature type="domain" description="Putative restriction endonuclease" evidence="1">
    <location>
        <begin position="28"/>
        <end position="171"/>
    </location>
</feature>
<keyword evidence="3" id="KW-1185">Reference proteome</keyword>
<organism evidence="2 3">
    <name type="scientific">Rubripirellula obstinata</name>
    <dbReference type="NCBI Taxonomy" id="406547"/>
    <lineage>
        <taxon>Bacteria</taxon>
        <taxon>Pseudomonadati</taxon>
        <taxon>Planctomycetota</taxon>
        <taxon>Planctomycetia</taxon>
        <taxon>Pirellulales</taxon>
        <taxon>Pirellulaceae</taxon>
        <taxon>Rubripirellula</taxon>
    </lineage>
</organism>
<dbReference type="InterPro" id="IPR012296">
    <property type="entry name" value="Nuclease_put_TT1808"/>
</dbReference>
<sequence>MSSTTDQLYITGDQFDRMVDHGAFAAFPPGKIELIHGEIRIMNPAGPIHDDLIEYLQEWSHASRSATEFRIRVQCGIVVDDNRPEPDIAWLTPTTRRAQRPTAGDIRLLIEVADSSLTSDLREKADLYASGGIAEYWIVDVPNRRVHVMAQPDGGTYRDLRLIPRGQSLSPLCHRSAVLDTGDLFNFEADDA</sequence>
<dbReference type="SUPFAM" id="SSF52980">
    <property type="entry name" value="Restriction endonuclease-like"/>
    <property type="match status" value="1"/>
</dbReference>
<evidence type="ECO:0000313" key="3">
    <source>
        <dbReference type="Proteomes" id="UP000322699"/>
    </source>
</evidence>
<dbReference type="InterPro" id="IPR011335">
    <property type="entry name" value="Restrct_endonuc-II-like"/>
</dbReference>
<name>A0A5B1CKK6_9BACT</name>
<dbReference type="OrthoDB" id="9789502at2"/>
<dbReference type="EMBL" id="VRLW01000001">
    <property type="protein sequence ID" value="KAA1260070.1"/>
    <property type="molecule type" value="Genomic_DNA"/>
</dbReference>
<evidence type="ECO:0000313" key="2">
    <source>
        <dbReference type="EMBL" id="KAA1260070.1"/>
    </source>
</evidence>
<comment type="caution">
    <text evidence="2">The sequence shown here is derived from an EMBL/GenBank/DDBJ whole genome shotgun (WGS) entry which is preliminary data.</text>
</comment>
<dbReference type="InterPro" id="IPR008538">
    <property type="entry name" value="Uma2"/>
</dbReference>
<dbReference type="CDD" id="cd06260">
    <property type="entry name" value="DUF820-like"/>
    <property type="match status" value="1"/>
</dbReference>
<reference evidence="2 3" key="1">
    <citation type="submission" date="2019-08" db="EMBL/GenBank/DDBJ databases">
        <title>Deep-cultivation of Planctomycetes and their phenomic and genomic characterization uncovers novel biology.</title>
        <authorList>
            <person name="Wiegand S."/>
            <person name="Jogler M."/>
            <person name="Boedeker C."/>
            <person name="Pinto D."/>
            <person name="Vollmers J."/>
            <person name="Rivas-Marin E."/>
            <person name="Kohn T."/>
            <person name="Peeters S.H."/>
            <person name="Heuer A."/>
            <person name="Rast P."/>
            <person name="Oberbeckmann S."/>
            <person name="Bunk B."/>
            <person name="Jeske O."/>
            <person name="Meyerdierks A."/>
            <person name="Storesund J.E."/>
            <person name="Kallscheuer N."/>
            <person name="Luecker S."/>
            <person name="Lage O.M."/>
            <person name="Pohl T."/>
            <person name="Merkel B.J."/>
            <person name="Hornburger P."/>
            <person name="Mueller R.-W."/>
            <person name="Bruemmer F."/>
            <person name="Labrenz M."/>
            <person name="Spormann A.M."/>
            <person name="Op Den Camp H."/>
            <person name="Overmann J."/>
            <person name="Amann R."/>
            <person name="Jetten M.S.M."/>
            <person name="Mascher T."/>
            <person name="Medema M.H."/>
            <person name="Devos D.P."/>
            <person name="Kaster A.-K."/>
            <person name="Ovreas L."/>
            <person name="Rohde M."/>
            <person name="Galperin M.Y."/>
            <person name="Jogler C."/>
        </authorList>
    </citation>
    <scope>NUCLEOTIDE SEQUENCE [LARGE SCALE GENOMIC DNA]</scope>
    <source>
        <strain evidence="2 3">LF1</strain>
    </source>
</reference>